<dbReference type="PANTHER" id="PTHR30627">
    <property type="entry name" value="PEPTIDOGLYCAN D,D-TRANSPEPTIDASE"/>
    <property type="match status" value="1"/>
</dbReference>
<keyword evidence="10" id="KW-0573">Peptidoglycan synthesis</keyword>
<dbReference type="GO" id="GO:0009002">
    <property type="term" value="F:serine-type D-Ala-D-Ala carboxypeptidase activity"/>
    <property type="evidence" value="ECO:0007669"/>
    <property type="project" value="InterPro"/>
</dbReference>
<evidence type="ECO:0000256" key="4">
    <source>
        <dbReference type="ARBA" id="ARBA00022519"/>
    </source>
</evidence>
<keyword evidence="11" id="KW-1133">Transmembrane helix</keyword>
<dbReference type="SUPFAM" id="SSF56601">
    <property type="entry name" value="beta-lactamase/transpeptidase-like"/>
    <property type="match status" value="1"/>
</dbReference>
<evidence type="ECO:0000256" key="7">
    <source>
        <dbReference type="ARBA" id="ARBA00022692"/>
    </source>
</evidence>
<keyword evidence="6" id="KW-0645">Protease</keyword>
<dbReference type="PANTHER" id="PTHR30627:SF2">
    <property type="entry name" value="PEPTIDOGLYCAN D,D-TRANSPEPTIDASE MRDA"/>
    <property type="match status" value="1"/>
</dbReference>
<dbReference type="Proteomes" id="UP000011910">
    <property type="component" value="Unassembled WGS sequence"/>
</dbReference>
<evidence type="ECO:0000256" key="11">
    <source>
        <dbReference type="ARBA" id="ARBA00022989"/>
    </source>
</evidence>
<feature type="domain" description="Penicillin-binding protein dimerisation" evidence="15">
    <location>
        <begin position="50"/>
        <end position="216"/>
    </location>
</feature>
<evidence type="ECO:0000256" key="1">
    <source>
        <dbReference type="ARBA" id="ARBA00004167"/>
    </source>
</evidence>
<evidence type="ECO:0000256" key="10">
    <source>
        <dbReference type="ARBA" id="ARBA00022984"/>
    </source>
</evidence>
<dbReference type="Pfam" id="PF00905">
    <property type="entry name" value="Transpeptidase"/>
    <property type="match status" value="1"/>
</dbReference>
<gene>
    <name evidence="16" type="primary">pbpA</name>
    <name evidence="16" type="ORF">ADICEAN_01869</name>
</gene>
<dbReference type="InterPro" id="IPR001460">
    <property type="entry name" value="PCN-bd_Tpept"/>
</dbReference>
<dbReference type="Pfam" id="PF03717">
    <property type="entry name" value="PBP_dimer"/>
    <property type="match status" value="1"/>
</dbReference>
<evidence type="ECO:0000256" key="9">
    <source>
        <dbReference type="ARBA" id="ARBA00022960"/>
    </source>
</evidence>
<keyword evidence="3" id="KW-1003">Cell membrane</keyword>
<keyword evidence="13" id="KW-0961">Cell wall biogenesis/degradation</keyword>
<dbReference type="InterPro" id="IPR012338">
    <property type="entry name" value="Beta-lactam/transpept-like"/>
</dbReference>
<evidence type="ECO:0000256" key="3">
    <source>
        <dbReference type="ARBA" id="ARBA00022475"/>
    </source>
</evidence>
<organism evidence="16 17">
    <name type="scientific">Cesiribacter andamanensis AMV16</name>
    <dbReference type="NCBI Taxonomy" id="1279009"/>
    <lineage>
        <taxon>Bacteria</taxon>
        <taxon>Pseudomonadati</taxon>
        <taxon>Bacteroidota</taxon>
        <taxon>Cytophagia</taxon>
        <taxon>Cytophagales</taxon>
        <taxon>Cesiribacteraceae</taxon>
        <taxon>Cesiribacter</taxon>
    </lineage>
</organism>
<dbReference type="Gene3D" id="3.90.1310.10">
    <property type="entry name" value="Penicillin-binding protein 2a (Domain 2)"/>
    <property type="match status" value="1"/>
</dbReference>
<dbReference type="GO" id="GO:0005886">
    <property type="term" value="C:plasma membrane"/>
    <property type="evidence" value="ECO:0007669"/>
    <property type="project" value="UniProtKB-SubCell"/>
</dbReference>
<dbReference type="Gene3D" id="3.30.1390.30">
    <property type="entry name" value="Penicillin-binding protein 2a, domain 3"/>
    <property type="match status" value="1"/>
</dbReference>
<dbReference type="InterPro" id="IPR036138">
    <property type="entry name" value="PBP_dimer_sf"/>
</dbReference>
<dbReference type="FunFam" id="3.40.710.10:FF:000024">
    <property type="entry name" value="Penicillin-binding protein 2"/>
    <property type="match status" value="1"/>
</dbReference>
<dbReference type="EMBL" id="AODQ01000039">
    <property type="protein sequence ID" value="EMR02962.1"/>
    <property type="molecule type" value="Genomic_DNA"/>
</dbReference>
<dbReference type="SUPFAM" id="SSF56519">
    <property type="entry name" value="Penicillin binding protein dimerisation domain"/>
    <property type="match status" value="1"/>
</dbReference>
<keyword evidence="8" id="KW-0378">Hydrolase</keyword>
<evidence type="ECO:0000256" key="5">
    <source>
        <dbReference type="ARBA" id="ARBA00022645"/>
    </source>
</evidence>
<evidence type="ECO:0000259" key="15">
    <source>
        <dbReference type="Pfam" id="PF03717"/>
    </source>
</evidence>
<keyword evidence="4" id="KW-0997">Cell inner membrane</keyword>
<keyword evidence="7" id="KW-0812">Transmembrane</keyword>
<proteinExistence type="predicted"/>
<dbReference type="NCBIfam" id="TIGR03423">
    <property type="entry name" value="pbp2_mrdA"/>
    <property type="match status" value="1"/>
</dbReference>
<dbReference type="GO" id="GO:0008658">
    <property type="term" value="F:penicillin binding"/>
    <property type="evidence" value="ECO:0007669"/>
    <property type="project" value="InterPro"/>
</dbReference>
<dbReference type="InterPro" id="IPR050515">
    <property type="entry name" value="Beta-lactam/transpept"/>
</dbReference>
<keyword evidence="5" id="KW-0121">Carboxypeptidase</keyword>
<evidence type="ECO:0000313" key="16">
    <source>
        <dbReference type="EMBL" id="EMR02962.1"/>
    </source>
</evidence>
<protein>
    <submittedName>
        <fullName evidence="16">Penicillin-binding protein A</fullName>
    </submittedName>
</protein>
<evidence type="ECO:0000256" key="6">
    <source>
        <dbReference type="ARBA" id="ARBA00022670"/>
    </source>
</evidence>
<comment type="caution">
    <text evidence="16">The sequence shown here is derived from an EMBL/GenBank/DDBJ whole genome shotgun (WGS) entry which is preliminary data.</text>
</comment>
<keyword evidence="9" id="KW-0133">Cell shape</keyword>
<dbReference type="GO" id="GO:0008360">
    <property type="term" value="P:regulation of cell shape"/>
    <property type="evidence" value="ECO:0007669"/>
    <property type="project" value="UniProtKB-KW"/>
</dbReference>
<dbReference type="GO" id="GO:0006508">
    <property type="term" value="P:proteolysis"/>
    <property type="evidence" value="ECO:0007669"/>
    <property type="project" value="UniProtKB-KW"/>
</dbReference>
<evidence type="ECO:0000256" key="2">
    <source>
        <dbReference type="ARBA" id="ARBA00004236"/>
    </source>
</evidence>
<dbReference type="Gene3D" id="3.40.710.10">
    <property type="entry name" value="DD-peptidase/beta-lactamase superfamily"/>
    <property type="match status" value="1"/>
</dbReference>
<dbReference type="RefSeq" id="WP_009195265.1">
    <property type="nucleotide sequence ID" value="NZ_AODQ01000039.1"/>
</dbReference>
<dbReference type="STRING" id="1279009.ADICEAN_01869"/>
<evidence type="ECO:0000313" key="17">
    <source>
        <dbReference type="Proteomes" id="UP000011910"/>
    </source>
</evidence>
<dbReference type="InterPro" id="IPR017790">
    <property type="entry name" value="Penicillin-binding_protein_2"/>
</dbReference>
<name>M7N6Q1_9BACT</name>
<evidence type="ECO:0000259" key="14">
    <source>
        <dbReference type="Pfam" id="PF00905"/>
    </source>
</evidence>
<dbReference type="GO" id="GO:0009252">
    <property type="term" value="P:peptidoglycan biosynthetic process"/>
    <property type="evidence" value="ECO:0007669"/>
    <property type="project" value="UniProtKB-KW"/>
</dbReference>
<dbReference type="OrthoDB" id="9766847at2"/>
<keyword evidence="12" id="KW-0472">Membrane</keyword>
<accession>M7N6Q1</accession>
<keyword evidence="17" id="KW-1185">Reference proteome</keyword>
<dbReference type="InterPro" id="IPR005311">
    <property type="entry name" value="PBP_dimer"/>
</dbReference>
<comment type="subcellular location">
    <subcellularLocation>
        <location evidence="2">Cell membrane</location>
    </subcellularLocation>
    <subcellularLocation>
        <location evidence="1">Membrane</location>
        <topology evidence="1">Single-pass membrane protein</topology>
    </subcellularLocation>
</comment>
<dbReference type="GO" id="GO:0071555">
    <property type="term" value="P:cell wall organization"/>
    <property type="evidence" value="ECO:0007669"/>
    <property type="project" value="UniProtKB-KW"/>
</dbReference>
<dbReference type="eggNOG" id="COG0768">
    <property type="taxonomic scope" value="Bacteria"/>
</dbReference>
<dbReference type="AlphaFoldDB" id="M7N6Q1"/>
<evidence type="ECO:0000256" key="13">
    <source>
        <dbReference type="ARBA" id="ARBA00023316"/>
    </source>
</evidence>
<reference evidence="16 17" key="1">
    <citation type="journal article" date="2013" name="Genome Announc.">
        <title>Draft Genome Sequence of Cesiribacter andamanensis Strain AMV16T, Isolated from a Soil Sample from a Mud Volcano in the Andaman Islands, India.</title>
        <authorList>
            <person name="Shivaji S."/>
            <person name="Ara S."/>
            <person name="Begum Z."/>
            <person name="Srinivas T.N."/>
            <person name="Singh A."/>
            <person name="Kumar Pinnaka A."/>
        </authorList>
    </citation>
    <scope>NUCLEOTIDE SEQUENCE [LARGE SCALE GENOMIC DNA]</scope>
    <source>
        <strain evidence="16 17">AMV16</strain>
    </source>
</reference>
<evidence type="ECO:0000256" key="8">
    <source>
        <dbReference type="ARBA" id="ARBA00022801"/>
    </source>
</evidence>
<evidence type="ECO:0000256" key="12">
    <source>
        <dbReference type="ARBA" id="ARBA00023136"/>
    </source>
</evidence>
<dbReference type="GO" id="GO:0071972">
    <property type="term" value="F:peptidoglycan L,D-transpeptidase activity"/>
    <property type="evidence" value="ECO:0007669"/>
    <property type="project" value="TreeGrafter"/>
</dbReference>
<sequence>MNDSRKYIIGAVFLLVALIYLAQLFSLQVIDSDYKSLSEANIIKPVEELPYRGTIYDRKGRLIVYNKPVYDLMIVTKEVLKSNLDTLRFCQAVGMTKQGFIDRIQAIRKEHGYSQNKPSVFIKSMSAEDFAKIQDHLVDYPGFFISPRTVRSYPYSVMSNALGYIAEISKPKLERDTTGYYKQGDQIGISGMEAKYEPFLRGRRGVRFKTVNVRGIVKGDYRDGELDVLSEAGKNLVSTIDLDLQQYAESLMAGKIGSVVALEPATGEILAIVSAPTYDPNMLTGGEFSKNFNKLQRDSLVPLFNRPIMALYPPGSMFKMVQALVGLQEKVITPQTRHACIRSPIGCHGPHSNEDLRGAIVVSCNPYFYQTFRKIINQDKSPNTFVDSRIGLDMWAEYMHRFGIGVKLGVDMPGEKAGNVPLPAYYDRVYRGQWKFSNIYSLSIGQGELGVTPLQMANLAAIIGNKGHYYTPHLVKSIGENGDKLPEYKQRNETGVESHYFQTVIDAMEDVVLYGTGQYRAKIPGLDICGKTSTVQNPHGEDHSGFMAFAPKNNPQIAVAVYVENAGQGARSAAAIASLVVEKYMLGEIKRKNIEEYVYKGKFN</sequence>
<dbReference type="PATRIC" id="fig|1279009.4.peg.1899"/>
<feature type="domain" description="Penicillin-binding protein transpeptidase" evidence="14">
    <location>
        <begin position="257"/>
        <end position="578"/>
    </location>
</feature>